<sequence length="291" mass="32239">HFHEYHRSIPSENQFRQFEQYQKHIESQRNMPALKPTPGAQATSGPMANGESAVSATRKVIPGHSHDHSASLVPSRPPQFLVHPQSIAAKAGETVVFTCKTTGVPPPTLEWCRVDGTPIETGGKFKIEHGSAGDSKLIIEKVDANDANTYAAIARNSGGTFQSRFMLNVLQARPPDAPEFIGKFQSTTVYEGDSVKLFCRASGDKVTYKWFKDNEEIGNTPPYRIENKGNETTLYIENATLAEGGWYRCDAINKFGTTALNGRVVVQSRQKLGPAHREQVTLRKVDRRMAR</sequence>
<protein>
    <recommendedName>
        <fullName evidence="4">Ig-like domain-containing protein</fullName>
    </recommendedName>
</protein>
<name>A0AAN8GF33_TRICO</name>
<dbReference type="SUPFAM" id="SSF48726">
    <property type="entry name" value="Immunoglobulin"/>
    <property type="match status" value="2"/>
</dbReference>
<dbReference type="Pfam" id="PF07679">
    <property type="entry name" value="I-set"/>
    <property type="match status" value="2"/>
</dbReference>
<dbReference type="EMBL" id="WIXE01000917">
    <property type="protein sequence ID" value="KAK5986198.1"/>
    <property type="molecule type" value="Genomic_DNA"/>
</dbReference>
<dbReference type="AlphaFoldDB" id="A0AAN8GF33"/>
<evidence type="ECO:0000256" key="3">
    <source>
        <dbReference type="SAM" id="MobiDB-lite"/>
    </source>
</evidence>
<organism evidence="5 6">
    <name type="scientific">Trichostrongylus colubriformis</name>
    <name type="common">Black scour worm</name>
    <dbReference type="NCBI Taxonomy" id="6319"/>
    <lineage>
        <taxon>Eukaryota</taxon>
        <taxon>Metazoa</taxon>
        <taxon>Ecdysozoa</taxon>
        <taxon>Nematoda</taxon>
        <taxon>Chromadorea</taxon>
        <taxon>Rhabditida</taxon>
        <taxon>Rhabditina</taxon>
        <taxon>Rhabditomorpha</taxon>
        <taxon>Strongyloidea</taxon>
        <taxon>Trichostrongylidae</taxon>
        <taxon>Trichostrongylus</taxon>
    </lineage>
</organism>
<dbReference type="GO" id="GO:0005886">
    <property type="term" value="C:plasma membrane"/>
    <property type="evidence" value="ECO:0007669"/>
    <property type="project" value="TreeGrafter"/>
</dbReference>
<dbReference type="InterPro" id="IPR013783">
    <property type="entry name" value="Ig-like_fold"/>
</dbReference>
<dbReference type="PROSITE" id="PS50835">
    <property type="entry name" value="IG_LIKE"/>
    <property type="match status" value="2"/>
</dbReference>
<dbReference type="FunFam" id="2.60.40.10:FF:000107">
    <property type="entry name" value="Myosin, light chain kinase a"/>
    <property type="match status" value="1"/>
</dbReference>
<evidence type="ECO:0000313" key="5">
    <source>
        <dbReference type="EMBL" id="KAK5986198.1"/>
    </source>
</evidence>
<comment type="caution">
    <text evidence="5">The sequence shown here is derived from an EMBL/GenBank/DDBJ whole genome shotgun (WGS) entry which is preliminary data.</text>
</comment>
<evidence type="ECO:0000259" key="4">
    <source>
        <dbReference type="PROSITE" id="PS50835"/>
    </source>
</evidence>
<feature type="domain" description="Ig-like" evidence="4">
    <location>
        <begin position="178"/>
        <end position="267"/>
    </location>
</feature>
<feature type="domain" description="Ig-like" evidence="4">
    <location>
        <begin position="78"/>
        <end position="168"/>
    </location>
</feature>
<dbReference type="SMART" id="SM00409">
    <property type="entry name" value="IG"/>
    <property type="match status" value="2"/>
</dbReference>
<evidence type="ECO:0000256" key="1">
    <source>
        <dbReference type="ARBA" id="ARBA00022737"/>
    </source>
</evidence>
<dbReference type="InterPro" id="IPR036179">
    <property type="entry name" value="Ig-like_dom_sf"/>
</dbReference>
<evidence type="ECO:0000313" key="6">
    <source>
        <dbReference type="Proteomes" id="UP001331761"/>
    </source>
</evidence>
<proteinExistence type="predicted"/>
<dbReference type="GO" id="GO:0098632">
    <property type="term" value="F:cell-cell adhesion mediator activity"/>
    <property type="evidence" value="ECO:0007669"/>
    <property type="project" value="TreeGrafter"/>
</dbReference>
<feature type="non-terminal residue" evidence="5">
    <location>
        <position position="1"/>
    </location>
</feature>
<dbReference type="GO" id="GO:0007411">
    <property type="term" value="P:axon guidance"/>
    <property type="evidence" value="ECO:0007669"/>
    <property type="project" value="TreeGrafter"/>
</dbReference>
<dbReference type="InterPro" id="IPR003599">
    <property type="entry name" value="Ig_sub"/>
</dbReference>
<dbReference type="GO" id="GO:0070593">
    <property type="term" value="P:dendrite self-avoidance"/>
    <property type="evidence" value="ECO:0007669"/>
    <property type="project" value="TreeGrafter"/>
</dbReference>
<dbReference type="SMART" id="SM00408">
    <property type="entry name" value="IGc2"/>
    <property type="match status" value="2"/>
</dbReference>
<reference evidence="5 6" key="1">
    <citation type="submission" date="2019-10" db="EMBL/GenBank/DDBJ databases">
        <title>Assembly and Annotation for the nematode Trichostrongylus colubriformis.</title>
        <authorList>
            <person name="Martin J."/>
        </authorList>
    </citation>
    <scope>NUCLEOTIDE SEQUENCE [LARGE SCALE GENOMIC DNA]</scope>
    <source>
        <strain evidence="5">G859</strain>
        <tissue evidence="5">Whole worm</tissue>
    </source>
</reference>
<dbReference type="Gene3D" id="2.60.40.10">
    <property type="entry name" value="Immunoglobulins"/>
    <property type="match status" value="2"/>
</dbReference>
<keyword evidence="1" id="KW-0677">Repeat</keyword>
<dbReference type="Proteomes" id="UP001331761">
    <property type="component" value="Unassembled WGS sequence"/>
</dbReference>
<accession>A0AAN8GF33</accession>
<dbReference type="PANTHER" id="PTHR10075:SF100">
    <property type="entry name" value="FASCICLIN-2"/>
    <property type="match status" value="1"/>
</dbReference>
<feature type="region of interest" description="Disordered" evidence="3">
    <location>
        <begin position="31"/>
        <end position="55"/>
    </location>
</feature>
<dbReference type="GO" id="GO:0030424">
    <property type="term" value="C:axon"/>
    <property type="evidence" value="ECO:0007669"/>
    <property type="project" value="TreeGrafter"/>
</dbReference>
<gene>
    <name evidence="5" type="ORF">GCK32_014380</name>
</gene>
<dbReference type="InterPro" id="IPR013098">
    <property type="entry name" value="Ig_I-set"/>
</dbReference>
<dbReference type="FunFam" id="2.60.40.10:FF:001850">
    <property type="entry name" value="KETtiN (Drosophila actin-binding) homolog"/>
    <property type="match status" value="1"/>
</dbReference>
<dbReference type="PANTHER" id="PTHR10075">
    <property type="entry name" value="BASIGIN RELATED"/>
    <property type="match status" value="1"/>
</dbReference>
<dbReference type="InterPro" id="IPR003598">
    <property type="entry name" value="Ig_sub2"/>
</dbReference>
<dbReference type="InterPro" id="IPR007110">
    <property type="entry name" value="Ig-like_dom"/>
</dbReference>
<keyword evidence="6" id="KW-1185">Reference proteome</keyword>
<keyword evidence="2" id="KW-0393">Immunoglobulin domain</keyword>
<evidence type="ECO:0000256" key="2">
    <source>
        <dbReference type="ARBA" id="ARBA00023319"/>
    </source>
</evidence>
<dbReference type="GO" id="GO:0007156">
    <property type="term" value="P:homophilic cell adhesion via plasma membrane adhesion molecules"/>
    <property type="evidence" value="ECO:0007669"/>
    <property type="project" value="TreeGrafter"/>
</dbReference>